<dbReference type="PANTHER" id="PTHR42939:SF5">
    <property type="entry name" value="ABC-TYPE TRANSPORTER ATP-BINDING PROTEIN ECSA"/>
    <property type="match status" value="1"/>
</dbReference>
<evidence type="ECO:0000313" key="5">
    <source>
        <dbReference type="EMBL" id="MBU5675231.1"/>
    </source>
</evidence>
<evidence type="ECO:0000313" key="6">
    <source>
        <dbReference type="Proteomes" id="UP000779508"/>
    </source>
</evidence>
<dbReference type="InterPro" id="IPR051782">
    <property type="entry name" value="ABC_Transporter_VariousFunc"/>
</dbReference>
<dbReference type="PROSITE" id="PS50893">
    <property type="entry name" value="ABC_TRANSPORTER_2"/>
    <property type="match status" value="1"/>
</dbReference>
<organism evidence="5 6">
    <name type="scientific">Alkaliphilus flagellatus</name>
    <dbReference type="NCBI Taxonomy" id="2841507"/>
    <lineage>
        <taxon>Bacteria</taxon>
        <taxon>Bacillati</taxon>
        <taxon>Bacillota</taxon>
        <taxon>Clostridia</taxon>
        <taxon>Peptostreptococcales</taxon>
        <taxon>Natronincolaceae</taxon>
        <taxon>Alkaliphilus</taxon>
    </lineage>
</organism>
<dbReference type="CDD" id="cd03230">
    <property type="entry name" value="ABC_DR_subfamily_A"/>
    <property type="match status" value="1"/>
</dbReference>
<dbReference type="PANTHER" id="PTHR42939">
    <property type="entry name" value="ABC TRANSPORTER ATP-BINDING PROTEIN ALBC-RELATED"/>
    <property type="match status" value="1"/>
</dbReference>
<dbReference type="GO" id="GO:0005524">
    <property type="term" value="F:ATP binding"/>
    <property type="evidence" value="ECO:0007669"/>
    <property type="project" value="UniProtKB-KW"/>
</dbReference>
<keyword evidence="2" id="KW-0547">Nucleotide-binding</keyword>
<feature type="domain" description="ABC transporter" evidence="4">
    <location>
        <begin position="1"/>
        <end position="234"/>
    </location>
</feature>
<proteinExistence type="predicted"/>
<protein>
    <submittedName>
        <fullName evidence="5">ABC transporter ATP-binding protein</fullName>
    </submittedName>
</protein>
<dbReference type="Pfam" id="PF00005">
    <property type="entry name" value="ABC_tran"/>
    <property type="match status" value="1"/>
</dbReference>
<accession>A0ABS6FYC0</accession>
<evidence type="ECO:0000259" key="4">
    <source>
        <dbReference type="PROSITE" id="PS50893"/>
    </source>
</evidence>
<gene>
    <name evidence="5" type="ORF">KQI88_02215</name>
</gene>
<dbReference type="EMBL" id="JAHLQK010000001">
    <property type="protein sequence ID" value="MBU5675231.1"/>
    <property type="molecule type" value="Genomic_DNA"/>
</dbReference>
<dbReference type="Proteomes" id="UP000779508">
    <property type="component" value="Unassembled WGS sequence"/>
</dbReference>
<dbReference type="InterPro" id="IPR003593">
    <property type="entry name" value="AAA+_ATPase"/>
</dbReference>
<dbReference type="InterPro" id="IPR003439">
    <property type="entry name" value="ABC_transporter-like_ATP-bd"/>
</dbReference>
<dbReference type="RefSeq" id="WP_216414726.1">
    <property type="nucleotide sequence ID" value="NZ_JAHLQK010000001.1"/>
</dbReference>
<comment type="caution">
    <text evidence="5">The sequence shown here is derived from an EMBL/GenBank/DDBJ whole genome shotgun (WGS) entry which is preliminary data.</text>
</comment>
<keyword evidence="6" id="KW-1185">Reference proteome</keyword>
<keyword evidence="1" id="KW-0813">Transport</keyword>
<keyword evidence="3 5" id="KW-0067">ATP-binding</keyword>
<evidence type="ECO:0000256" key="3">
    <source>
        <dbReference type="ARBA" id="ARBA00022840"/>
    </source>
</evidence>
<name>A0ABS6FYC0_9FIRM</name>
<evidence type="ECO:0000256" key="1">
    <source>
        <dbReference type="ARBA" id="ARBA00022448"/>
    </source>
</evidence>
<evidence type="ECO:0000256" key="2">
    <source>
        <dbReference type="ARBA" id="ARBA00022741"/>
    </source>
</evidence>
<reference evidence="5 6" key="1">
    <citation type="submission" date="2021-06" db="EMBL/GenBank/DDBJ databases">
        <authorList>
            <person name="Sun Q."/>
            <person name="Li D."/>
        </authorList>
    </citation>
    <scope>NUCLEOTIDE SEQUENCE [LARGE SCALE GENOMIC DNA]</scope>
    <source>
        <strain evidence="5 6">MSJ-5</strain>
    </source>
</reference>
<dbReference type="SMART" id="SM00382">
    <property type="entry name" value="AAA"/>
    <property type="match status" value="1"/>
</dbReference>
<sequence>MNLLDIQSLSGGYDKVKILNQVSFQVKPGEILGLIGPNGAGKTTIIKSILGILPPIDGEIKMLQYNIKEDPLEFKKRIAYVPEVPLLYDEMTLLEHLEFTAMSHGLDKETFEKRMMELLKIFRLKDKLHHFPNSFSKGMKQKVMIMCAFLYDPSVYIIDEPFVGLDPKATKDFIDIIKLKREAGKGVLMCTHVLDTAEKICDRFILINSGIIEATGTMEELRKYAEIEYGSLADIYDRLVSDSE</sequence>